<sequence length="92" mass="9771">MLGYCLTVVVRKDTPDKDVQMIWAVAISALLDVIALVYYAVSAPWLTTLAHACALGMGALTSFLRPRPTSTRASALLCPASSEHTTGHLGRG</sequence>
<keyword evidence="1" id="KW-0812">Transmembrane</keyword>
<evidence type="ECO:0000313" key="3">
    <source>
        <dbReference type="Proteomes" id="UP000601435"/>
    </source>
</evidence>
<gene>
    <name evidence="2" type="ORF">SNEC2469_LOCUS8053</name>
</gene>
<feature type="transmembrane region" description="Helical" evidence="1">
    <location>
        <begin position="45"/>
        <end position="64"/>
    </location>
</feature>
<keyword evidence="1" id="KW-1133">Transmembrane helix</keyword>
<comment type="caution">
    <text evidence="2">The sequence shown here is derived from an EMBL/GenBank/DDBJ whole genome shotgun (WGS) entry which is preliminary data.</text>
</comment>
<keyword evidence="3" id="KW-1185">Reference proteome</keyword>
<evidence type="ECO:0000313" key="2">
    <source>
        <dbReference type="EMBL" id="CAE7321054.1"/>
    </source>
</evidence>
<protein>
    <submittedName>
        <fullName evidence="2">Uncharacterized protein</fullName>
    </submittedName>
</protein>
<organism evidence="2 3">
    <name type="scientific">Symbiodinium necroappetens</name>
    <dbReference type="NCBI Taxonomy" id="1628268"/>
    <lineage>
        <taxon>Eukaryota</taxon>
        <taxon>Sar</taxon>
        <taxon>Alveolata</taxon>
        <taxon>Dinophyceae</taxon>
        <taxon>Suessiales</taxon>
        <taxon>Symbiodiniaceae</taxon>
        <taxon>Symbiodinium</taxon>
    </lineage>
</organism>
<proteinExistence type="predicted"/>
<accession>A0A812NKE2</accession>
<feature type="transmembrane region" description="Helical" evidence="1">
    <location>
        <begin position="21"/>
        <end position="39"/>
    </location>
</feature>
<reference evidence="2" key="1">
    <citation type="submission" date="2021-02" db="EMBL/GenBank/DDBJ databases">
        <authorList>
            <person name="Dougan E. K."/>
            <person name="Rhodes N."/>
            <person name="Thang M."/>
            <person name="Chan C."/>
        </authorList>
    </citation>
    <scope>NUCLEOTIDE SEQUENCE</scope>
</reference>
<name>A0A812NKE2_9DINO</name>
<dbReference type="EMBL" id="CAJNJA010013445">
    <property type="protein sequence ID" value="CAE7321054.1"/>
    <property type="molecule type" value="Genomic_DNA"/>
</dbReference>
<keyword evidence="1" id="KW-0472">Membrane</keyword>
<dbReference type="AlphaFoldDB" id="A0A812NKE2"/>
<dbReference type="Proteomes" id="UP000601435">
    <property type="component" value="Unassembled WGS sequence"/>
</dbReference>
<evidence type="ECO:0000256" key="1">
    <source>
        <dbReference type="SAM" id="Phobius"/>
    </source>
</evidence>